<evidence type="ECO:0000256" key="2">
    <source>
        <dbReference type="SAM" id="Phobius"/>
    </source>
</evidence>
<organism evidence="4 5">
    <name type="scientific">Aporhodopirellula rubra</name>
    <dbReference type="NCBI Taxonomy" id="980271"/>
    <lineage>
        <taxon>Bacteria</taxon>
        <taxon>Pseudomonadati</taxon>
        <taxon>Planctomycetota</taxon>
        <taxon>Planctomycetia</taxon>
        <taxon>Pirellulales</taxon>
        <taxon>Pirellulaceae</taxon>
        <taxon>Aporhodopirellula</taxon>
    </lineage>
</organism>
<evidence type="ECO:0000313" key="5">
    <source>
        <dbReference type="Proteomes" id="UP000536179"/>
    </source>
</evidence>
<accession>A0A7W5DUA3</accession>
<comment type="caution">
    <text evidence="4">The sequence shown here is derived from an EMBL/GenBank/DDBJ whole genome shotgun (WGS) entry which is preliminary data.</text>
</comment>
<reference evidence="4 5" key="1">
    <citation type="submission" date="2020-08" db="EMBL/GenBank/DDBJ databases">
        <title>Genomic Encyclopedia of Type Strains, Phase III (KMG-III): the genomes of soil and plant-associated and newly described type strains.</title>
        <authorList>
            <person name="Whitman W."/>
        </authorList>
    </citation>
    <scope>NUCLEOTIDE SEQUENCE [LARGE SCALE GENOMIC DNA]</scope>
    <source>
        <strain evidence="4 5">CECT 8075</strain>
    </source>
</reference>
<keyword evidence="5" id="KW-1185">Reference proteome</keyword>
<dbReference type="NCBIfam" id="TIGR04294">
    <property type="entry name" value="pre_pil_HX9DG"/>
    <property type="match status" value="1"/>
</dbReference>
<keyword evidence="2" id="KW-1133">Transmembrane helix</keyword>
<protein>
    <submittedName>
        <fullName evidence="4">Prepilin-type processing-associated H-X9-DG protein</fullName>
    </submittedName>
</protein>
<dbReference type="PANTHER" id="PTHR30093:SF2">
    <property type="entry name" value="TYPE II SECRETION SYSTEM PROTEIN H"/>
    <property type="match status" value="1"/>
</dbReference>
<dbReference type="Pfam" id="PF07596">
    <property type="entry name" value="SBP_bac_10"/>
    <property type="match status" value="3"/>
</dbReference>
<keyword evidence="2" id="KW-0472">Membrane</keyword>
<evidence type="ECO:0000259" key="3">
    <source>
        <dbReference type="Pfam" id="PF07596"/>
    </source>
</evidence>
<feature type="domain" description="DUF1559" evidence="3">
    <location>
        <begin position="70"/>
        <end position="163"/>
    </location>
</feature>
<feature type="domain" description="DUF1559" evidence="3">
    <location>
        <begin position="169"/>
        <end position="221"/>
    </location>
</feature>
<dbReference type="RefSeq" id="WP_246418939.1">
    <property type="nucleotide sequence ID" value="NZ_JACHXU010000001.1"/>
</dbReference>
<name>A0A7W5DUA3_9BACT</name>
<dbReference type="AlphaFoldDB" id="A0A7W5DUA3"/>
<feature type="transmembrane region" description="Helical" evidence="2">
    <location>
        <begin position="44"/>
        <end position="69"/>
    </location>
</feature>
<sequence>MTHQDPFGQPNDSNPNANAGPYSASPYGASMQPMTPPPKKNRTLLIVALIAVATLPVMCVCAGLLLPAVQAAREAARRMSCSNNIKQIGLAMHNYHMAYDSLPPAYTVDANGKPLHSWRTLLLPYLEQQALYNEIDLTRPWDDPVNREISETVVPTYNCPSTGEASNLTTYVAVVDPTGIFTGSNPISFQDITDGLSNTLMVMETSPDSAVPWMSPQDADANEFVNAANASHAHPGGAHVLMGDGAVQFFTDSTDITVRKELINRSDGAGTKMNSLASRDGAFGEQPGYRHAATGAVFSAPTDEWMLATGAAAANYNELASAAVVHSGNQKHGERMGILIIESLADVGIDSIDLNQTANNLVNQMALSNKKLENLDEITDYGVPVARYTVVGDVEGAGRLRYDCSVFLKNEYLFQVVAFGLAENTPVNDPQLQSIHASLRFP</sequence>
<dbReference type="Proteomes" id="UP000536179">
    <property type="component" value="Unassembled WGS sequence"/>
</dbReference>
<proteinExistence type="predicted"/>
<dbReference type="EMBL" id="JACHXU010000001">
    <property type="protein sequence ID" value="MBB3204289.1"/>
    <property type="molecule type" value="Genomic_DNA"/>
</dbReference>
<evidence type="ECO:0000313" key="4">
    <source>
        <dbReference type="EMBL" id="MBB3204289.1"/>
    </source>
</evidence>
<dbReference type="SUPFAM" id="SSF54523">
    <property type="entry name" value="Pili subunits"/>
    <property type="match status" value="1"/>
</dbReference>
<evidence type="ECO:0000256" key="1">
    <source>
        <dbReference type="SAM" id="MobiDB-lite"/>
    </source>
</evidence>
<dbReference type="InterPro" id="IPR045584">
    <property type="entry name" value="Pilin-like"/>
</dbReference>
<dbReference type="InterPro" id="IPR027558">
    <property type="entry name" value="Pre_pil_HX9DG_C"/>
</dbReference>
<feature type="region of interest" description="Disordered" evidence="1">
    <location>
        <begin position="1"/>
        <end position="35"/>
    </location>
</feature>
<feature type="domain" description="DUF1559" evidence="3">
    <location>
        <begin position="224"/>
        <end position="256"/>
    </location>
</feature>
<keyword evidence="2" id="KW-0812">Transmembrane</keyword>
<gene>
    <name evidence="4" type="ORF">FHS27_000053</name>
</gene>
<dbReference type="PANTHER" id="PTHR30093">
    <property type="entry name" value="GENERAL SECRETION PATHWAY PROTEIN G"/>
    <property type="match status" value="1"/>
</dbReference>
<dbReference type="InterPro" id="IPR011453">
    <property type="entry name" value="DUF1559"/>
</dbReference>